<dbReference type="Ensembl" id="ENSCUST00005016765.1">
    <property type="protein sequence ID" value="ENSCUSP00005016151.1"/>
    <property type="gene ID" value="ENSCUSG00005010361.1"/>
</dbReference>
<dbReference type="GO" id="GO:0030154">
    <property type="term" value="P:cell differentiation"/>
    <property type="evidence" value="ECO:0007669"/>
    <property type="project" value="TreeGrafter"/>
</dbReference>
<feature type="compositionally biased region" description="Polar residues" evidence="1">
    <location>
        <begin position="401"/>
        <end position="431"/>
    </location>
</feature>
<feature type="compositionally biased region" description="Gly residues" evidence="1">
    <location>
        <begin position="1029"/>
        <end position="1039"/>
    </location>
</feature>
<dbReference type="Pfam" id="PF15273">
    <property type="entry name" value="NHS"/>
    <property type="match status" value="1"/>
</dbReference>
<evidence type="ECO:0000313" key="2">
    <source>
        <dbReference type="Ensembl" id="ENSCUSP00005016151.1"/>
    </source>
</evidence>
<organism evidence="2 3">
    <name type="scientific">Catharus ustulatus</name>
    <name type="common">Russet-backed thrush</name>
    <name type="synonym">Hylocichla ustulatus</name>
    <dbReference type="NCBI Taxonomy" id="91951"/>
    <lineage>
        <taxon>Eukaryota</taxon>
        <taxon>Metazoa</taxon>
        <taxon>Chordata</taxon>
        <taxon>Craniata</taxon>
        <taxon>Vertebrata</taxon>
        <taxon>Euteleostomi</taxon>
        <taxon>Archelosauria</taxon>
        <taxon>Archosauria</taxon>
        <taxon>Dinosauria</taxon>
        <taxon>Saurischia</taxon>
        <taxon>Theropoda</taxon>
        <taxon>Coelurosauria</taxon>
        <taxon>Aves</taxon>
        <taxon>Neognathae</taxon>
        <taxon>Neoaves</taxon>
        <taxon>Telluraves</taxon>
        <taxon>Australaves</taxon>
        <taxon>Passeriformes</taxon>
        <taxon>Turdidae</taxon>
        <taxon>Catharus</taxon>
    </lineage>
</organism>
<keyword evidence="3" id="KW-1185">Reference proteome</keyword>
<feature type="compositionally biased region" description="Low complexity" evidence="1">
    <location>
        <begin position="363"/>
        <end position="390"/>
    </location>
</feature>
<feature type="region of interest" description="Disordered" evidence="1">
    <location>
        <begin position="92"/>
        <end position="120"/>
    </location>
</feature>
<feature type="compositionally biased region" description="Polar residues" evidence="1">
    <location>
        <begin position="888"/>
        <end position="899"/>
    </location>
</feature>
<feature type="compositionally biased region" description="Low complexity" evidence="1">
    <location>
        <begin position="936"/>
        <end position="956"/>
    </location>
</feature>
<feature type="compositionally biased region" description="Basic and acidic residues" evidence="1">
    <location>
        <begin position="353"/>
        <end position="362"/>
    </location>
</feature>
<dbReference type="AlphaFoldDB" id="A0A8C3US98"/>
<dbReference type="Proteomes" id="UP000694563">
    <property type="component" value="Chromosome 26"/>
</dbReference>
<feature type="compositionally biased region" description="Pro residues" evidence="1">
    <location>
        <begin position="715"/>
        <end position="749"/>
    </location>
</feature>
<reference evidence="2" key="3">
    <citation type="submission" date="2025-09" db="UniProtKB">
        <authorList>
            <consortium name="Ensembl"/>
        </authorList>
    </citation>
    <scope>IDENTIFICATION</scope>
</reference>
<feature type="compositionally biased region" description="Basic and acidic residues" evidence="1">
    <location>
        <begin position="995"/>
        <end position="1006"/>
    </location>
</feature>
<feature type="compositionally biased region" description="Basic and acidic residues" evidence="1">
    <location>
        <begin position="157"/>
        <end position="169"/>
    </location>
</feature>
<name>A0A8C3US98_CATUS</name>
<feature type="region of interest" description="Disordered" evidence="1">
    <location>
        <begin position="348"/>
        <end position="792"/>
    </location>
</feature>
<protein>
    <submittedName>
        <fullName evidence="2">KIAA1522</fullName>
    </submittedName>
</protein>
<evidence type="ECO:0000256" key="1">
    <source>
        <dbReference type="SAM" id="MobiDB-lite"/>
    </source>
</evidence>
<feature type="compositionally biased region" description="Low complexity" evidence="1">
    <location>
        <begin position="699"/>
        <end position="714"/>
    </location>
</feature>
<dbReference type="InterPro" id="IPR024845">
    <property type="entry name" value="NHS-like"/>
</dbReference>
<feature type="compositionally biased region" description="Low complexity" evidence="1">
    <location>
        <begin position="497"/>
        <end position="519"/>
    </location>
</feature>
<proteinExistence type="predicted"/>
<feature type="compositionally biased region" description="Pro residues" evidence="1">
    <location>
        <begin position="623"/>
        <end position="640"/>
    </location>
</feature>
<sequence length="1039" mass="107321">MLQREGKVILVPSTFNPLLCCPFPAQLLPAPHNSPGEGGCLADPAVPTGAAKGEGEKRLSVQYTAGEECPDNVFFPSTRPPHLEELHNQAQQGLKSLQHQGRCPQPQGGLGDTSCASSEDDSLSFRSRAASCATDSTSEDALSIRSEMIQRKGSTFRPHDSFPKSSERAGKKRKDRRTTVLGIPQHVHKELALRNSHGARGHPEGRGDSQVSGDAVRIPTIDGKLQPLPSPGGARVCLGVLEEADAALQKHINKVYYDDSLLGRKTAAKLSPMVRPKSLAVPGMTTYANPPEMLVGPVMSISPQGTYMSKIIPNAILPPMVDVVALSRSSVRTLSRCSLVSSSPASVRSLSRFSERSARSREPSSSSDNWSHSQSTETIVSNSSTISSQGGSAGLRAVGSGRTSPAYSTSSQADGSDTASLASDRSSTRSVSLRKMKKPPAPPRRTYSLHQKADGEPKVLGLPPRPDRETSSLRSESLVGTTQAKWSCPDGSDRTMSPSSGYSSQSGTPTLPTKGLGPPAVSPGKSQPQKPDRVCSLQSPALSVSSSLTSISSSASDPAPSEALTSRSDRFIIPPHPKVPAPFSPPPTKPQQPPVPSSPLQPSQTPPAPSTAGQEPLAKPSSKSPPPSPPPAYQPPPPPAKKVEGSPQSSSDTAWPPPPPPAPEEHDLSMADFPPPDESYLSSLPDATTALAHGHMATPSPGAASSSSQQQDPPAGVPQPPCPAEPLPTASVPPPPPPPLPPPSAPALPPQISLKKAANGPRVEAKKEPVSRSKSGPVAKEDASLPIVTPSLLQMVRLRSVSVEPSAGAGAGAGAGAEERPAPQKPVRRSLSTRQPPPAQDVVPSNQLHHAVHLKAAALAGAEAAEKAPGGRAAQPGPEAQPGDGQLSPRNKSPASTASFIFAKSSRKLVIETASSPEAQADLKRNLVAELMNFSGQRSAAPAAAASQGSGKAQPQRKPGKIPPPVAKKPSLGSGPAPSPKAPGAEALGSPVLDGDAKVEESRTKSELVGTEGRNATEPPAESLPAQGTWGGAAGGSGS</sequence>
<feature type="region of interest" description="Disordered" evidence="1">
    <location>
        <begin position="149"/>
        <end position="214"/>
    </location>
</feature>
<feature type="compositionally biased region" description="Low complexity" evidence="1">
    <location>
        <begin position="536"/>
        <end position="564"/>
    </location>
</feature>
<evidence type="ECO:0000313" key="3">
    <source>
        <dbReference type="Proteomes" id="UP000694563"/>
    </source>
</evidence>
<feature type="region of interest" description="Disordered" evidence="1">
    <location>
        <begin position="804"/>
        <end position="899"/>
    </location>
</feature>
<feature type="compositionally biased region" description="Low complexity" evidence="1">
    <location>
        <begin position="854"/>
        <end position="874"/>
    </location>
</feature>
<dbReference type="PANTHER" id="PTHR23039:SF6">
    <property type="entry name" value="SIMILAR TO MKIAA1522 PROTEIN"/>
    <property type="match status" value="1"/>
</dbReference>
<reference evidence="2" key="2">
    <citation type="submission" date="2025-08" db="UniProtKB">
        <authorList>
            <consortium name="Ensembl"/>
        </authorList>
    </citation>
    <scope>IDENTIFICATION</scope>
</reference>
<feature type="compositionally biased region" description="Pro residues" evidence="1">
    <location>
        <begin position="574"/>
        <end position="609"/>
    </location>
</feature>
<feature type="region of interest" description="Disordered" evidence="1">
    <location>
        <begin position="936"/>
        <end position="1039"/>
    </location>
</feature>
<feature type="compositionally biased region" description="Polar residues" evidence="1">
    <location>
        <begin position="472"/>
        <end position="485"/>
    </location>
</feature>
<dbReference type="PANTHER" id="PTHR23039">
    <property type="entry name" value="NANCE-HORAN SYNDROME PROTEIN"/>
    <property type="match status" value="1"/>
</dbReference>
<accession>A0A8C3US98</accession>
<reference evidence="2" key="1">
    <citation type="submission" date="2020-10" db="EMBL/GenBank/DDBJ databases">
        <title>Catharus ustulatus (Swainson's thrush) genome, bCatUst1, primary haplotype v2.</title>
        <authorList>
            <person name="Delmore K."/>
            <person name="Vafadar M."/>
            <person name="Formenti G."/>
            <person name="Chow W."/>
            <person name="Pelan S."/>
            <person name="Howe K."/>
            <person name="Rhie A."/>
            <person name="Mountcastle J."/>
            <person name="Haase B."/>
            <person name="Fedrigo O."/>
            <person name="Jarvis E.D."/>
        </authorList>
    </citation>
    <scope>NUCLEOTIDE SEQUENCE [LARGE SCALE GENOMIC DNA]</scope>
</reference>